<proteinExistence type="predicted"/>
<dbReference type="Proteomes" id="UP000502996">
    <property type="component" value="Chromosome"/>
</dbReference>
<reference evidence="4 5" key="1">
    <citation type="submission" date="2020-02" db="EMBL/GenBank/DDBJ databases">
        <title>Full genome sequence of Nocardioides sp. R-3366.</title>
        <authorList>
            <person name="Im W.-T."/>
        </authorList>
    </citation>
    <scope>NUCLEOTIDE SEQUENCE [LARGE SCALE GENOMIC DNA]</scope>
    <source>
        <strain evidence="4 5">R-3366</strain>
    </source>
</reference>
<evidence type="ECO:0000256" key="2">
    <source>
        <dbReference type="ARBA" id="ARBA00022801"/>
    </source>
</evidence>
<evidence type="ECO:0000256" key="1">
    <source>
        <dbReference type="ARBA" id="ARBA00001946"/>
    </source>
</evidence>
<feature type="domain" description="Nudix hydrolase" evidence="3">
    <location>
        <begin position="19"/>
        <end position="146"/>
    </location>
</feature>
<keyword evidence="5" id="KW-1185">Reference proteome</keyword>
<dbReference type="PROSITE" id="PS51462">
    <property type="entry name" value="NUDIX"/>
    <property type="match status" value="1"/>
</dbReference>
<dbReference type="Gene3D" id="3.90.79.10">
    <property type="entry name" value="Nucleoside Triphosphate Pyrophosphohydrolase"/>
    <property type="match status" value="1"/>
</dbReference>
<dbReference type="PANTHER" id="PTHR11839">
    <property type="entry name" value="UDP/ADP-SUGAR PYROPHOSPHATASE"/>
    <property type="match status" value="1"/>
</dbReference>
<dbReference type="InterPro" id="IPR015797">
    <property type="entry name" value="NUDIX_hydrolase-like_dom_sf"/>
</dbReference>
<dbReference type="CDD" id="cd03424">
    <property type="entry name" value="NUDIX_ADPRase_Nudt5_UGPPase_Nudt14"/>
    <property type="match status" value="1"/>
</dbReference>
<dbReference type="InterPro" id="IPR000086">
    <property type="entry name" value="NUDIX_hydrolase_dom"/>
</dbReference>
<dbReference type="Pfam" id="PF00293">
    <property type="entry name" value="NUDIX"/>
    <property type="match status" value="1"/>
</dbReference>
<dbReference type="KEGG" id="nano:G5V58_10975"/>
<comment type="cofactor">
    <cofactor evidence="1">
        <name>Mg(2+)</name>
        <dbReference type="ChEBI" id="CHEBI:18420"/>
    </cofactor>
</comment>
<evidence type="ECO:0000313" key="4">
    <source>
        <dbReference type="EMBL" id="QIG43209.1"/>
    </source>
</evidence>
<dbReference type="AlphaFoldDB" id="A0A6G6WDB4"/>
<dbReference type="PANTHER" id="PTHR11839:SF18">
    <property type="entry name" value="NUDIX HYDROLASE DOMAIN-CONTAINING PROTEIN"/>
    <property type="match status" value="1"/>
</dbReference>
<protein>
    <submittedName>
        <fullName evidence="4">NUDIX hydrolase</fullName>
    </submittedName>
</protein>
<organism evidence="4 5">
    <name type="scientific">Nocardioides anomalus</name>
    <dbReference type="NCBI Taxonomy" id="2712223"/>
    <lineage>
        <taxon>Bacteria</taxon>
        <taxon>Bacillati</taxon>
        <taxon>Actinomycetota</taxon>
        <taxon>Actinomycetes</taxon>
        <taxon>Propionibacteriales</taxon>
        <taxon>Nocardioidaceae</taxon>
        <taxon>Nocardioides</taxon>
    </lineage>
</organism>
<dbReference type="SUPFAM" id="SSF55811">
    <property type="entry name" value="Nudix"/>
    <property type="match status" value="1"/>
</dbReference>
<evidence type="ECO:0000313" key="5">
    <source>
        <dbReference type="Proteomes" id="UP000502996"/>
    </source>
</evidence>
<accession>A0A6G6WDB4</accession>
<gene>
    <name evidence="4" type="ORF">G5V58_10975</name>
</gene>
<evidence type="ECO:0000259" key="3">
    <source>
        <dbReference type="PROSITE" id="PS51462"/>
    </source>
</evidence>
<dbReference type="GO" id="GO:0006753">
    <property type="term" value="P:nucleoside phosphate metabolic process"/>
    <property type="evidence" value="ECO:0007669"/>
    <property type="project" value="TreeGrafter"/>
</dbReference>
<dbReference type="GO" id="GO:0019693">
    <property type="term" value="P:ribose phosphate metabolic process"/>
    <property type="evidence" value="ECO:0007669"/>
    <property type="project" value="TreeGrafter"/>
</dbReference>
<keyword evidence="2 4" id="KW-0378">Hydrolase</keyword>
<dbReference type="GO" id="GO:0016787">
    <property type="term" value="F:hydrolase activity"/>
    <property type="evidence" value="ECO:0007669"/>
    <property type="project" value="UniProtKB-KW"/>
</dbReference>
<sequence>MQRTVRLPDGTEAVWELDDTPATVTVLPLTPDGDVVCVEQFRPGPDVVRLSPPGGFVDDGEDPVAAGLRELREETGYVADSAELVVTAPVNNKTHPRHVVVARGCRLAGDQELDDLEDITVRLVGVGELRAELRAGRLGAALETYLALDHAGLLTPGAAP</sequence>
<dbReference type="EMBL" id="CP049257">
    <property type="protein sequence ID" value="QIG43209.1"/>
    <property type="molecule type" value="Genomic_DNA"/>
</dbReference>
<dbReference type="RefSeq" id="WP_165232280.1">
    <property type="nucleotide sequence ID" value="NZ_CP049257.1"/>
</dbReference>
<name>A0A6G6WDB4_9ACTN</name>